<dbReference type="InterPro" id="IPR003115">
    <property type="entry name" value="ParB_N"/>
</dbReference>
<protein>
    <submittedName>
        <fullName evidence="3">Transcriptional regulator</fullName>
    </submittedName>
</protein>
<proteinExistence type="predicted"/>
<accession>A0A6G9ZF70</accession>
<feature type="domain" description="ParB-like N-terminal" evidence="2">
    <location>
        <begin position="1"/>
        <end position="78"/>
    </location>
</feature>
<organism evidence="3 4">
    <name type="scientific">Nocardia terpenica</name>
    <dbReference type="NCBI Taxonomy" id="455432"/>
    <lineage>
        <taxon>Bacteria</taxon>
        <taxon>Bacillati</taxon>
        <taxon>Actinomycetota</taxon>
        <taxon>Actinomycetes</taxon>
        <taxon>Mycobacteriales</taxon>
        <taxon>Nocardiaceae</taxon>
        <taxon>Nocardia</taxon>
    </lineage>
</organism>
<evidence type="ECO:0000313" key="4">
    <source>
        <dbReference type="Proteomes" id="UP000500953"/>
    </source>
</evidence>
<feature type="compositionally biased region" description="Basic and acidic residues" evidence="1">
    <location>
        <begin position="205"/>
        <end position="216"/>
    </location>
</feature>
<dbReference type="Proteomes" id="UP000500953">
    <property type="component" value="Chromosome"/>
</dbReference>
<feature type="region of interest" description="Disordered" evidence="1">
    <location>
        <begin position="191"/>
        <end position="244"/>
    </location>
</feature>
<dbReference type="Gene3D" id="3.90.1530.10">
    <property type="entry name" value="Conserved hypothetical protein from pyrococcus furiosus pfu- 392566-001, ParB domain"/>
    <property type="match status" value="1"/>
</dbReference>
<reference evidence="3 4" key="1">
    <citation type="journal article" date="2019" name="ACS Chem. Biol.">
        <title>Identification and Mobilization of a Cryptic Antibiotic Biosynthesis Gene Locus from a Human-Pathogenic Nocardia Isolate.</title>
        <authorList>
            <person name="Herisse M."/>
            <person name="Ishida K."/>
            <person name="Porter J.L."/>
            <person name="Howden B."/>
            <person name="Hertweck C."/>
            <person name="Stinear T.P."/>
            <person name="Pidot S.J."/>
        </authorList>
    </citation>
    <scope>NUCLEOTIDE SEQUENCE [LARGE SCALE GENOMIC DNA]</scope>
    <source>
        <strain evidence="3 4">AUSMDU00012715</strain>
    </source>
</reference>
<evidence type="ECO:0000259" key="2">
    <source>
        <dbReference type="SMART" id="SM00470"/>
    </source>
</evidence>
<evidence type="ECO:0000313" key="3">
    <source>
        <dbReference type="EMBL" id="QIS24094.1"/>
    </source>
</evidence>
<dbReference type="EMBL" id="CP046173">
    <property type="protein sequence ID" value="QIS24094.1"/>
    <property type="molecule type" value="Genomic_DNA"/>
</dbReference>
<dbReference type="SUPFAM" id="SSF110849">
    <property type="entry name" value="ParB/Sulfiredoxin"/>
    <property type="match status" value="1"/>
</dbReference>
<gene>
    <name evidence="3" type="ORF">F6W96_09450</name>
</gene>
<sequence>MRGSFSPRLNGENKAHIALLAEMDTPLPPILVDRQTMRVIDGMHRLTAASLKGRKTIDVVFFEGSEADLFLRAVQENVAHGLPLTHTERRVAAERIVTTHPHMSDRGIGRLTGLAARTVAAIRKRTNEQEQANTRVGSDGKVRPLDSSEARIRAAELLSSEEGYTLRYIARATGISPATVLDVRKRLERGDSPVPEQYSVARDSSASDRTDTDRRAASQIRGISPKGDPRSNSSRSPYTPATNTVTLTEIITKLQRDPAVRQSERGRSLLRLFQAISIFERQRSDVIGAIPPHWIGTVAEFARHYSSIWAEIARELDRRERVNGPAAAEPRIVAVRSDPPPVDG</sequence>
<name>A0A6G9ZF70_9NOCA</name>
<dbReference type="AlphaFoldDB" id="A0A6G9ZF70"/>
<feature type="compositionally biased region" description="Polar residues" evidence="1">
    <location>
        <begin position="230"/>
        <end position="244"/>
    </location>
</feature>
<dbReference type="InterPro" id="IPR036086">
    <property type="entry name" value="ParB/Sulfiredoxin_sf"/>
</dbReference>
<dbReference type="SMART" id="SM00470">
    <property type="entry name" value="ParB"/>
    <property type="match status" value="1"/>
</dbReference>
<feature type="region of interest" description="Disordered" evidence="1">
    <location>
        <begin position="126"/>
        <end position="147"/>
    </location>
</feature>
<evidence type="ECO:0000256" key="1">
    <source>
        <dbReference type="SAM" id="MobiDB-lite"/>
    </source>
</evidence>
<feature type="compositionally biased region" description="Basic and acidic residues" evidence="1">
    <location>
        <begin position="138"/>
        <end position="147"/>
    </location>
</feature>